<dbReference type="Pfam" id="PF00160">
    <property type="entry name" value="Pro_isomerase"/>
    <property type="match status" value="1"/>
</dbReference>
<dbReference type="SUPFAM" id="SSF50891">
    <property type="entry name" value="Cyclophilin-like"/>
    <property type="match status" value="1"/>
</dbReference>
<evidence type="ECO:0000259" key="4">
    <source>
        <dbReference type="PROSITE" id="PS50072"/>
    </source>
</evidence>
<evidence type="ECO:0000256" key="1">
    <source>
        <dbReference type="ARBA" id="ARBA00013194"/>
    </source>
</evidence>
<name>A0A381T7J4_9ZZZZ</name>
<proteinExistence type="predicted"/>
<keyword evidence="2" id="KW-0697">Rotamase</keyword>
<dbReference type="PANTHER" id="PTHR45625:SF4">
    <property type="entry name" value="PEPTIDYLPROLYL ISOMERASE DOMAIN AND WD REPEAT-CONTAINING PROTEIN 1"/>
    <property type="match status" value="1"/>
</dbReference>
<sequence>MNKTKILFFLCLLFSIILLGRALMANENRDLIHMTLKDGLVVIETRPDLAPKHVAQIKQLIGEGQYDGVVFHRVIEGFMAQTGDVEFGNSSNDKFNLGRAGTGGSNLPDIEAEFSDTNHGRGTLSMARANNPNSANSQFFICFKDCSFLDGQYSVWGQVTEGMEHVDNITRGEPPQDPDQIIKMEIVQK</sequence>
<dbReference type="CDD" id="cd00317">
    <property type="entry name" value="cyclophilin"/>
    <property type="match status" value="1"/>
</dbReference>
<dbReference type="InterPro" id="IPR044666">
    <property type="entry name" value="Cyclophilin_A-like"/>
</dbReference>
<dbReference type="PANTHER" id="PTHR45625">
    <property type="entry name" value="PEPTIDYL-PROLYL CIS-TRANS ISOMERASE-RELATED"/>
    <property type="match status" value="1"/>
</dbReference>
<feature type="domain" description="PPIase cyclophilin-type" evidence="4">
    <location>
        <begin position="28"/>
        <end position="189"/>
    </location>
</feature>
<dbReference type="InterPro" id="IPR029000">
    <property type="entry name" value="Cyclophilin-like_dom_sf"/>
</dbReference>
<organism evidence="5">
    <name type="scientific">marine metagenome</name>
    <dbReference type="NCBI Taxonomy" id="408172"/>
    <lineage>
        <taxon>unclassified sequences</taxon>
        <taxon>metagenomes</taxon>
        <taxon>ecological metagenomes</taxon>
    </lineage>
</organism>
<gene>
    <name evidence="5" type="ORF">METZ01_LOCUS63511</name>
</gene>
<evidence type="ECO:0000313" key="5">
    <source>
        <dbReference type="EMBL" id="SVA10657.1"/>
    </source>
</evidence>
<dbReference type="EMBL" id="UINC01003959">
    <property type="protein sequence ID" value="SVA10657.1"/>
    <property type="molecule type" value="Genomic_DNA"/>
</dbReference>
<evidence type="ECO:0000256" key="2">
    <source>
        <dbReference type="ARBA" id="ARBA00023110"/>
    </source>
</evidence>
<dbReference type="AlphaFoldDB" id="A0A381T7J4"/>
<dbReference type="PROSITE" id="PS00170">
    <property type="entry name" value="CSA_PPIASE_1"/>
    <property type="match status" value="1"/>
</dbReference>
<keyword evidence="3" id="KW-0413">Isomerase</keyword>
<dbReference type="InterPro" id="IPR002130">
    <property type="entry name" value="Cyclophilin-type_PPIase_dom"/>
</dbReference>
<dbReference type="EC" id="5.2.1.8" evidence="1"/>
<dbReference type="PRINTS" id="PR00153">
    <property type="entry name" value="CSAPPISMRASE"/>
</dbReference>
<accession>A0A381T7J4</accession>
<evidence type="ECO:0000256" key="3">
    <source>
        <dbReference type="ARBA" id="ARBA00023235"/>
    </source>
</evidence>
<dbReference type="GO" id="GO:0003755">
    <property type="term" value="F:peptidyl-prolyl cis-trans isomerase activity"/>
    <property type="evidence" value="ECO:0007669"/>
    <property type="project" value="UniProtKB-KW"/>
</dbReference>
<dbReference type="GO" id="GO:0006457">
    <property type="term" value="P:protein folding"/>
    <property type="evidence" value="ECO:0007669"/>
    <property type="project" value="InterPro"/>
</dbReference>
<reference evidence="5" key="1">
    <citation type="submission" date="2018-05" db="EMBL/GenBank/DDBJ databases">
        <authorList>
            <person name="Lanie J.A."/>
            <person name="Ng W.-L."/>
            <person name="Kazmierczak K.M."/>
            <person name="Andrzejewski T.M."/>
            <person name="Davidsen T.M."/>
            <person name="Wayne K.J."/>
            <person name="Tettelin H."/>
            <person name="Glass J.I."/>
            <person name="Rusch D."/>
            <person name="Podicherti R."/>
            <person name="Tsui H.-C.T."/>
            <person name="Winkler M.E."/>
        </authorList>
    </citation>
    <scope>NUCLEOTIDE SEQUENCE</scope>
</reference>
<dbReference type="PROSITE" id="PS50072">
    <property type="entry name" value="CSA_PPIASE_2"/>
    <property type="match status" value="1"/>
</dbReference>
<protein>
    <recommendedName>
        <fullName evidence="1">peptidylprolyl isomerase</fullName>
        <ecNumber evidence="1">5.2.1.8</ecNumber>
    </recommendedName>
</protein>
<dbReference type="InterPro" id="IPR020892">
    <property type="entry name" value="Cyclophilin-type_PPIase_CS"/>
</dbReference>
<dbReference type="Gene3D" id="2.40.100.10">
    <property type="entry name" value="Cyclophilin-like"/>
    <property type="match status" value="1"/>
</dbReference>